<dbReference type="InterPro" id="IPR018770">
    <property type="entry name" value="ChloroindolylP_hydrolase"/>
</dbReference>
<dbReference type="AlphaFoldDB" id="A0A1N7M8F9"/>
<keyword evidence="2" id="KW-0812">Transmembrane</keyword>
<feature type="transmembrane region" description="Helical" evidence="2">
    <location>
        <begin position="107"/>
        <end position="126"/>
    </location>
</feature>
<evidence type="ECO:0000256" key="1">
    <source>
        <dbReference type="SAM" id="MobiDB-lite"/>
    </source>
</evidence>
<sequence length="309" mass="32526">MAQRFGGRYSPDSADDSKRPQGPSSTNSHDAPPAYAGARVNPVGARANAMFLPPLVLAVMALGAGATGLVAGLAGAGAMVAGAWLLRGGLIAEAEYNSRKIARRPALPRKLLAAGLAALGTGLAAVTHGGGILEAGLFGLAAGGLHIAAFGIDPMAGKGLEHVDAFQQDRVARVVDEAEEYLTDMGAAARRAGDREVESRVERFQTTARALIRTVEEDPRDLTAARKYLGVYLMGARDAAQIFADIHARSRDARAKADFLALLEDLETSFGQKTQKLLLDANSDLTIEIDVLRDRLKREGVTVGRTSDD</sequence>
<keyword evidence="2" id="KW-1133">Transmembrane helix</keyword>
<dbReference type="EMBL" id="FTOQ01000004">
    <property type="protein sequence ID" value="SIS82269.1"/>
    <property type="molecule type" value="Genomic_DNA"/>
</dbReference>
<dbReference type="Proteomes" id="UP000186684">
    <property type="component" value="Unassembled WGS sequence"/>
</dbReference>
<feature type="region of interest" description="Disordered" evidence="1">
    <location>
        <begin position="1"/>
        <end position="37"/>
    </location>
</feature>
<evidence type="ECO:0000256" key="2">
    <source>
        <dbReference type="SAM" id="Phobius"/>
    </source>
</evidence>
<keyword evidence="4" id="KW-1185">Reference proteome</keyword>
<dbReference type="STRING" id="633194.SAMN05421759_10471"/>
<proteinExistence type="predicted"/>
<reference evidence="4" key="1">
    <citation type="submission" date="2017-01" db="EMBL/GenBank/DDBJ databases">
        <authorList>
            <person name="Varghese N."/>
            <person name="Submissions S."/>
        </authorList>
    </citation>
    <scope>NUCLEOTIDE SEQUENCE [LARGE SCALE GENOMIC DNA]</scope>
    <source>
        <strain evidence="4">DSM 29430</strain>
    </source>
</reference>
<feature type="transmembrane region" description="Helical" evidence="2">
    <location>
        <begin position="55"/>
        <end position="86"/>
    </location>
</feature>
<name>A0A1N7M8F9_9RHOB</name>
<protein>
    <submittedName>
        <fullName evidence="3">5-bromo-4-chloroindolyl phosphate hydrolysis protein</fullName>
    </submittedName>
</protein>
<dbReference type="Pfam" id="PF10112">
    <property type="entry name" value="Halogen_Hydrol"/>
    <property type="match status" value="1"/>
</dbReference>
<dbReference type="RefSeq" id="WP_076447308.1">
    <property type="nucleotide sequence ID" value="NZ_FTOQ01000004.1"/>
</dbReference>
<gene>
    <name evidence="3" type="ORF">SAMN05421759_10471</name>
</gene>
<keyword evidence="2" id="KW-0472">Membrane</keyword>
<evidence type="ECO:0000313" key="4">
    <source>
        <dbReference type="Proteomes" id="UP000186684"/>
    </source>
</evidence>
<accession>A0A1N7M8F9</accession>
<evidence type="ECO:0000313" key="3">
    <source>
        <dbReference type="EMBL" id="SIS82269.1"/>
    </source>
</evidence>
<organism evidence="3 4">
    <name type="scientific">Roseivivax lentus</name>
    <dbReference type="NCBI Taxonomy" id="633194"/>
    <lineage>
        <taxon>Bacteria</taxon>
        <taxon>Pseudomonadati</taxon>
        <taxon>Pseudomonadota</taxon>
        <taxon>Alphaproteobacteria</taxon>
        <taxon>Rhodobacterales</taxon>
        <taxon>Roseobacteraceae</taxon>
        <taxon>Roseivivax</taxon>
    </lineage>
</organism>
<dbReference type="OrthoDB" id="7375296at2"/>